<dbReference type="EMBL" id="JAVRRJ010000001">
    <property type="protein sequence ID" value="KAK5090278.1"/>
    <property type="molecule type" value="Genomic_DNA"/>
</dbReference>
<feature type="active site" description="Proton acceptor" evidence="5">
    <location>
        <position position="267"/>
    </location>
</feature>
<dbReference type="PROSITE" id="PS51683">
    <property type="entry name" value="SAM_OMT_II"/>
    <property type="match status" value="1"/>
</dbReference>
<keyword evidence="8" id="KW-1185">Reference proteome</keyword>
<dbReference type="PANTHER" id="PTHR43712">
    <property type="entry name" value="PUTATIVE (AFU_ORTHOLOGUE AFUA_4G14580)-RELATED"/>
    <property type="match status" value="1"/>
</dbReference>
<dbReference type="InterPro" id="IPR029063">
    <property type="entry name" value="SAM-dependent_MTases_sf"/>
</dbReference>
<keyword evidence="2" id="KW-0808">Transferase</keyword>
<keyword evidence="3" id="KW-0949">S-adenosyl-L-methionine</keyword>
<evidence type="ECO:0000313" key="7">
    <source>
        <dbReference type="EMBL" id="KAK5090278.1"/>
    </source>
</evidence>
<feature type="domain" description="O-methyltransferase C-terminal" evidence="6">
    <location>
        <begin position="150"/>
        <end position="340"/>
    </location>
</feature>
<evidence type="ECO:0000256" key="2">
    <source>
        <dbReference type="ARBA" id="ARBA00022679"/>
    </source>
</evidence>
<evidence type="ECO:0000259" key="6">
    <source>
        <dbReference type="Pfam" id="PF00891"/>
    </source>
</evidence>
<reference evidence="7 8" key="1">
    <citation type="submission" date="2023-08" db="EMBL/GenBank/DDBJ databases">
        <title>Black Yeasts Isolated from many extreme environments.</title>
        <authorList>
            <person name="Coleine C."/>
            <person name="Stajich J.E."/>
            <person name="Selbmann L."/>
        </authorList>
    </citation>
    <scope>NUCLEOTIDE SEQUENCE [LARGE SCALE GENOMIC DNA]</scope>
    <source>
        <strain evidence="7 8">CCFEE 5910</strain>
    </source>
</reference>
<protein>
    <recommendedName>
        <fullName evidence="6">O-methyltransferase C-terminal domain-containing protein</fullName>
    </recommendedName>
</protein>
<accession>A0AAN7T5A6</accession>
<dbReference type="Proteomes" id="UP001309876">
    <property type="component" value="Unassembled WGS sequence"/>
</dbReference>
<evidence type="ECO:0000256" key="1">
    <source>
        <dbReference type="ARBA" id="ARBA00022603"/>
    </source>
</evidence>
<dbReference type="InterPro" id="IPR001077">
    <property type="entry name" value="COMT_C"/>
</dbReference>
<evidence type="ECO:0000313" key="8">
    <source>
        <dbReference type="Proteomes" id="UP001309876"/>
    </source>
</evidence>
<dbReference type="AlphaFoldDB" id="A0AAN7T5A6"/>
<organism evidence="7 8">
    <name type="scientific">Lithohypha guttulata</name>
    <dbReference type="NCBI Taxonomy" id="1690604"/>
    <lineage>
        <taxon>Eukaryota</taxon>
        <taxon>Fungi</taxon>
        <taxon>Dikarya</taxon>
        <taxon>Ascomycota</taxon>
        <taxon>Pezizomycotina</taxon>
        <taxon>Eurotiomycetes</taxon>
        <taxon>Chaetothyriomycetidae</taxon>
        <taxon>Chaetothyriales</taxon>
        <taxon>Trichomeriaceae</taxon>
        <taxon>Lithohypha</taxon>
    </lineage>
</organism>
<gene>
    <name evidence="7" type="ORF">LTR05_000449</name>
</gene>
<dbReference type="InterPro" id="IPR036388">
    <property type="entry name" value="WH-like_DNA-bd_sf"/>
</dbReference>
<name>A0AAN7T5A6_9EURO</name>
<proteinExistence type="inferred from homology"/>
<evidence type="ECO:0000256" key="5">
    <source>
        <dbReference type="PIRSR" id="PIRSR005739-1"/>
    </source>
</evidence>
<dbReference type="InterPro" id="IPR016461">
    <property type="entry name" value="COMT-like"/>
</dbReference>
<dbReference type="CDD" id="cd02440">
    <property type="entry name" value="AdoMet_MTases"/>
    <property type="match status" value="1"/>
</dbReference>
<dbReference type="Gene3D" id="3.40.50.150">
    <property type="entry name" value="Vaccinia Virus protein VP39"/>
    <property type="match status" value="1"/>
</dbReference>
<evidence type="ECO:0000256" key="3">
    <source>
        <dbReference type="ARBA" id="ARBA00022691"/>
    </source>
</evidence>
<dbReference type="GO" id="GO:0032259">
    <property type="term" value="P:methylation"/>
    <property type="evidence" value="ECO:0007669"/>
    <property type="project" value="UniProtKB-KW"/>
</dbReference>
<sequence length="371" mass="41317">MLNLALGPTDTLTSLAGPTITKIEVLRTLDDLGVAKVVPQEGTIHLADLAAKIGVNESLLHRQLKVAYLMGMFQEPSPGEIAHTSFSAAIPDFSPYTQLRTTRLFYTGAWEVANSMRIWQDDPPKDHMQIPVEMADPQHRGMWKILEEDDPDERGHEKFAAGMKALVSAYVGTSFTPYVQGFDWASIGEGLVVDIGGGNGHIEANIFKDLPGVDFLIQDLAENEQATKELAQKQGAGDRISFQVHDFFKPQPTDLQPKAYILSRVLHDWQDADCVRIIQPLIPAMEKGAKLFFSERIPPDGPGEVPVHKELLLRHTDILMFTLYGAKERSRGDFEALFKLADPRLKVKKVQHPPSTIFSMLEVVLDQDQDV</sequence>
<dbReference type="GO" id="GO:0008171">
    <property type="term" value="F:O-methyltransferase activity"/>
    <property type="evidence" value="ECO:0007669"/>
    <property type="project" value="InterPro"/>
</dbReference>
<dbReference type="InterPro" id="IPR036390">
    <property type="entry name" value="WH_DNA-bd_sf"/>
</dbReference>
<comment type="caution">
    <text evidence="7">The sequence shown here is derived from an EMBL/GenBank/DDBJ whole genome shotgun (WGS) entry which is preliminary data.</text>
</comment>
<dbReference type="SUPFAM" id="SSF53335">
    <property type="entry name" value="S-adenosyl-L-methionine-dependent methyltransferases"/>
    <property type="match status" value="1"/>
</dbReference>
<evidence type="ECO:0000256" key="4">
    <source>
        <dbReference type="ARBA" id="ARBA00038277"/>
    </source>
</evidence>
<keyword evidence="1" id="KW-0489">Methyltransferase</keyword>
<comment type="similarity">
    <text evidence="4">Belongs to the class I-like SAM-binding methyltransferase superfamily. Cation-independent O-methyltransferase family.</text>
</comment>
<dbReference type="PANTHER" id="PTHR43712:SF5">
    <property type="entry name" value="O-METHYLTRANSFERASE ASQN-RELATED"/>
    <property type="match status" value="1"/>
</dbReference>
<dbReference type="Gene3D" id="1.10.10.10">
    <property type="entry name" value="Winged helix-like DNA-binding domain superfamily/Winged helix DNA-binding domain"/>
    <property type="match status" value="1"/>
</dbReference>
<dbReference type="Pfam" id="PF00891">
    <property type="entry name" value="Methyltransf_2"/>
    <property type="match status" value="1"/>
</dbReference>
<dbReference type="SUPFAM" id="SSF46785">
    <property type="entry name" value="Winged helix' DNA-binding domain"/>
    <property type="match status" value="1"/>
</dbReference>